<protein>
    <submittedName>
        <fullName evidence="5">LAFE_0G14180g1_1</fullName>
    </submittedName>
</protein>
<dbReference type="SUPFAM" id="SSF50978">
    <property type="entry name" value="WD40 repeat-like"/>
    <property type="match status" value="1"/>
</dbReference>
<evidence type="ECO:0000256" key="3">
    <source>
        <dbReference type="ARBA" id="ARBA00022853"/>
    </source>
</evidence>
<dbReference type="STRING" id="4955.A0A1G4MIN5"/>
<dbReference type="Pfam" id="PF12265">
    <property type="entry name" value="CAF1C_H4-bd"/>
    <property type="match status" value="1"/>
</dbReference>
<keyword evidence="6" id="KW-1185">Reference proteome</keyword>
<reference evidence="5 6" key="1">
    <citation type="submission" date="2016-03" db="EMBL/GenBank/DDBJ databases">
        <authorList>
            <person name="Devillers H."/>
        </authorList>
    </citation>
    <scope>NUCLEOTIDE SEQUENCE [LARGE SCALE GENOMIC DNA]</scope>
    <source>
        <strain evidence="5">CBS 6772</strain>
    </source>
</reference>
<dbReference type="InterPro" id="IPR015943">
    <property type="entry name" value="WD40/YVTN_repeat-like_dom_sf"/>
</dbReference>
<keyword evidence="2" id="KW-0677">Repeat</keyword>
<evidence type="ECO:0000313" key="6">
    <source>
        <dbReference type="Proteomes" id="UP000190831"/>
    </source>
</evidence>
<dbReference type="Pfam" id="PF00400">
    <property type="entry name" value="WD40"/>
    <property type="match status" value="3"/>
</dbReference>
<feature type="domain" description="Histone-binding protein RBBP4-like N-terminal" evidence="4">
    <location>
        <begin position="24"/>
        <end position="90"/>
    </location>
</feature>
<accession>A0A1G4MIN5</accession>
<dbReference type="GO" id="GO:0006325">
    <property type="term" value="P:chromatin organization"/>
    <property type="evidence" value="ECO:0007669"/>
    <property type="project" value="UniProtKB-KW"/>
</dbReference>
<dbReference type="OrthoDB" id="427795at2759"/>
<dbReference type="InterPro" id="IPR001680">
    <property type="entry name" value="WD40_rpt"/>
</dbReference>
<evidence type="ECO:0000313" key="5">
    <source>
        <dbReference type="EMBL" id="SCW03606.1"/>
    </source>
</evidence>
<dbReference type="EMBL" id="LT598486">
    <property type="protein sequence ID" value="SCW03606.1"/>
    <property type="molecule type" value="Genomic_DNA"/>
</dbReference>
<dbReference type="InterPro" id="IPR050459">
    <property type="entry name" value="WD_repeat_RBAP46/RBAP48/MSI1"/>
</dbReference>
<dbReference type="SMART" id="SM00320">
    <property type="entry name" value="WD40"/>
    <property type="match status" value="6"/>
</dbReference>
<keyword evidence="3" id="KW-0156">Chromatin regulator</keyword>
<dbReference type="OMA" id="MPQNPDV"/>
<evidence type="ECO:0000256" key="2">
    <source>
        <dbReference type="ARBA" id="ARBA00022737"/>
    </source>
</evidence>
<dbReference type="Gene3D" id="2.130.10.10">
    <property type="entry name" value="YVTN repeat-like/Quinoprotein amine dehydrogenase"/>
    <property type="match status" value="1"/>
</dbReference>
<name>A0A1G4MIN5_LACFM</name>
<dbReference type="InterPro" id="IPR036322">
    <property type="entry name" value="WD40_repeat_dom_sf"/>
</dbReference>
<dbReference type="InterPro" id="IPR022052">
    <property type="entry name" value="Histone-bd_RBBP4-like_N"/>
</dbReference>
<organism evidence="5 6">
    <name type="scientific">Lachancea fermentati</name>
    <name type="common">Zygosaccharomyces fermentati</name>
    <dbReference type="NCBI Taxonomy" id="4955"/>
    <lineage>
        <taxon>Eukaryota</taxon>
        <taxon>Fungi</taxon>
        <taxon>Dikarya</taxon>
        <taxon>Ascomycota</taxon>
        <taxon>Saccharomycotina</taxon>
        <taxon>Saccharomycetes</taxon>
        <taxon>Saccharomycetales</taxon>
        <taxon>Saccharomycetaceae</taxon>
        <taxon>Lachancea</taxon>
    </lineage>
</organism>
<proteinExistence type="predicted"/>
<sequence length="417" mass="46937">MADVFQGSDELTYASSVPTDRQTRYTHWKKNTKLLYDYLNTNSTKWPSLTCQFFPDLDKTKDEHRILLSSFTSSQLPEDESVYVARFSSLKHVPWSSLTNFDMEEMEFKMDNSVKLPSKNLQDDLEIKFPAGDCNRARYCPLNPDIVGTASSNGSIYIFDRTKHGSARQKSISGGESPFEIECNLTQAVEDQDNEVVSIAWNWQREGLLAGCYSKGKLGVWDLTKYNSKSPSFSSPVHLMQVDNKGCNDASWMVHHDSLLACCGDDNVLGLLDIRTAKRTVQSQSNHHEKGINACQFNYQQDMLLASADASGKVNLWDIRDFSEPIKTWEHGNSISALQWNPHISTVIGTADQTDGLVKLWDISQPTDEELIFTHGGHMLGVNDISWNLHDPWLICSVSNDNSVQIWKPANTLVAVV</sequence>
<keyword evidence="1" id="KW-0853">WD repeat</keyword>
<dbReference type="PANTHER" id="PTHR22850">
    <property type="entry name" value="WD40 REPEAT FAMILY"/>
    <property type="match status" value="1"/>
</dbReference>
<gene>
    <name evidence="5" type="ORF">LAFE_0G14180G</name>
</gene>
<evidence type="ECO:0000256" key="1">
    <source>
        <dbReference type="ARBA" id="ARBA00022574"/>
    </source>
</evidence>
<dbReference type="Proteomes" id="UP000190831">
    <property type="component" value="Chromosome G"/>
</dbReference>
<evidence type="ECO:0000259" key="4">
    <source>
        <dbReference type="Pfam" id="PF12265"/>
    </source>
</evidence>
<dbReference type="AlphaFoldDB" id="A0A1G4MIN5"/>